<proteinExistence type="inferred from homology"/>
<evidence type="ECO:0000313" key="2">
    <source>
        <dbReference type="EMBL" id="MBB6561906.1"/>
    </source>
</evidence>
<name>A0A7X0PI94_9BURK</name>
<dbReference type="InterPro" id="IPR005064">
    <property type="entry name" value="BUG"/>
</dbReference>
<protein>
    <submittedName>
        <fullName evidence="2">Putative tricarboxylic transport membrane protein</fullName>
    </submittedName>
</protein>
<dbReference type="EMBL" id="JACHLK010000010">
    <property type="protein sequence ID" value="MBB6561906.1"/>
    <property type="molecule type" value="Genomic_DNA"/>
</dbReference>
<dbReference type="AlphaFoldDB" id="A0A7X0PI94"/>
<comment type="similarity">
    <text evidence="1">Belongs to the UPF0065 (bug) family.</text>
</comment>
<dbReference type="PIRSF" id="PIRSF017082">
    <property type="entry name" value="YflP"/>
    <property type="match status" value="1"/>
</dbReference>
<reference evidence="2 3" key="1">
    <citation type="submission" date="2020-08" db="EMBL/GenBank/DDBJ databases">
        <title>Functional genomics of gut bacteria from endangered species of beetles.</title>
        <authorList>
            <person name="Carlos-Shanley C."/>
        </authorList>
    </citation>
    <scope>NUCLEOTIDE SEQUENCE [LARGE SCALE GENOMIC DNA]</scope>
    <source>
        <strain evidence="2 3">S00198</strain>
    </source>
</reference>
<dbReference type="Gene3D" id="3.40.190.10">
    <property type="entry name" value="Periplasmic binding protein-like II"/>
    <property type="match status" value="1"/>
</dbReference>
<accession>A0A7X0PI94</accession>
<sequence>MTIPMHVLSDPLSRRHALAALLGSLATGARATLQADASTAPGECIAPSKPGGGFGLTCGLAADAIQAVRPGRTPLPTRFLPGGIGAVAFDQVATGRLGGPGTLVAFSSGSLLNIAQGRFGPHPVTAVRFIATLGTDYGVIAVHRDARWQNLAQVTAALQRDSARVVFGAGGTIGSQDWIKAAQLVRAAGQDHRKMRFVAFEGGGEALKALKGGHLDIFTGDAAEALQAAAQGLPLRILAVLAPERLQGQLAGLPTAREQGIALTWPTVRGLYMAANTPEAAVRAWTSAFEQALAAPGYAALCSRYGLYPFARTGAALDDFVQRSLQDYRRMAQDLGLRTWPR</sequence>
<gene>
    <name evidence="2" type="ORF">HNP48_004608</name>
</gene>
<organism evidence="2 3">
    <name type="scientific">Acidovorax soli</name>
    <dbReference type="NCBI Taxonomy" id="592050"/>
    <lineage>
        <taxon>Bacteria</taxon>
        <taxon>Pseudomonadati</taxon>
        <taxon>Pseudomonadota</taxon>
        <taxon>Betaproteobacteria</taxon>
        <taxon>Burkholderiales</taxon>
        <taxon>Comamonadaceae</taxon>
        <taxon>Acidovorax</taxon>
    </lineage>
</organism>
<dbReference type="Gene3D" id="3.40.190.150">
    <property type="entry name" value="Bordetella uptake gene, domain 1"/>
    <property type="match status" value="1"/>
</dbReference>
<evidence type="ECO:0000313" key="3">
    <source>
        <dbReference type="Proteomes" id="UP000575083"/>
    </source>
</evidence>
<dbReference type="Pfam" id="PF03401">
    <property type="entry name" value="TctC"/>
    <property type="match status" value="1"/>
</dbReference>
<dbReference type="PANTHER" id="PTHR42928:SF3">
    <property type="entry name" value="UPF0065 PROTEIN YFLP"/>
    <property type="match status" value="1"/>
</dbReference>
<evidence type="ECO:0000256" key="1">
    <source>
        <dbReference type="ARBA" id="ARBA00006987"/>
    </source>
</evidence>
<comment type="caution">
    <text evidence="2">The sequence shown here is derived from an EMBL/GenBank/DDBJ whole genome shotgun (WGS) entry which is preliminary data.</text>
</comment>
<dbReference type="PANTHER" id="PTHR42928">
    <property type="entry name" value="TRICARBOXYLATE-BINDING PROTEIN"/>
    <property type="match status" value="1"/>
</dbReference>
<dbReference type="InterPro" id="IPR042100">
    <property type="entry name" value="Bug_dom1"/>
</dbReference>
<keyword evidence="3" id="KW-1185">Reference proteome</keyword>
<dbReference type="Proteomes" id="UP000575083">
    <property type="component" value="Unassembled WGS sequence"/>
</dbReference>
<dbReference type="SUPFAM" id="SSF53850">
    <property type="entry name" value="Periplasmic binding protein-like II"/>
    <property type="match status" value="1"/>
</dbReference>